<protein>
    <recommendedName>
        <fullName evidence="10">C2H2-type domain-containing protein</fullName>
    </recommendedName>
</protein>
<comment type="subcellular location">
    <subcellularLocation>
        <location evidence="1">Nucleus</location>
    </subcellularLocation>
</comment>
<proteinExistence type="predicted"/>
<feature type="compositionally biased region" description="Low complexity" evidence="9">
    <location>
        <begin position="281"/>
        <end position="297"/>
    </location>
</feature>
<dbReference type="GO" id="GO:0008270">
    <property type="term" value="F:zinc ion binding"/>
    <property type="evidence" value="ECO:0007669"/>
    <property type="project" value="UniProtKB-KW"/>
</dbReference>
<evidence type="ECO:0000256" key="3">
    <source>
        <dbReference type="ARBA" id="ARBA00022771"/>
    </source>
</evidence>
<keyword evidence="2" id="KW-0479">Metal-binding</keyword>
<evidence type="ECO:0000313" key="12">
    <source>
        <dbReference type="Proteomes" id="UP000799767"/>
    </source>
</evidence>
<dbReference type="PROSITE" id="PS50157">
    <property type="entry name" value="ZINC_FINGER_C2H2_2"/>
    <property type="match status" value="2"/>
</dbReference>
<evidence type="ECO:0000256" key="7">
    <source>
        <dbReference type="ARBA" id="ARBA00023242"/>
    </source>
</evidence>
<evidence type="ECO:0000256" key="1">
    <source>
        <dbReference type="ARBA" id="ARBA00004123"/>
    </source>
</evidence>
<evidence type="ECO:0000259" key="10">
    <source>
        <dbReference type="PROSITE" id="PS50157"/>
    </source>
</evidence>
<dbReference type="GO" id="GO:0006357">
    <property type="term" value="P:regulation of transcription by RNA polymerase II"/>
    <property type="evidence" value="ECO:0007669"/>
    <property type="project" value="TreeGrafter"/>
</dbReference>
<sequence length="481" mass="53363">MGKTDETGQLKPIKCTIAACEMRFDTLKEMKKHKRYDPDHFYCKKCDVDCADWEALTQHKVDAMKPWLQGRMPDPEVESPKHIVCEFCGEDFKSFGGRKLHRKQYHAAKQNIVCPGCNSIFVQAGLMIAHLERGECETITRQQFIGNVQQKQIVQEIMKDPNRFQEALRENAESKQDLLSPMSDVGDVEEGGVDLLGYDDEHQQRSVEPMRADCDLIDSTKRLEISNTWPFLPGQGTKGKCTSPQYPSPPDSDKDNAAASESVGPSQATSRGGGAKVYTESYPSLTSPTPSTAVTARPRVWATGATANTLFPEAKSNPPPAGDWDAILTQRREHATASTSTNAFHSRFWDPQSKDYDASIFYNADLAQYTCPFAACVTVAYDELSDLEGHMRFAHLKDHYTCPQCLKRFQTASALISHSEAVAGRCRVRESAKYQKLLDEVSGGFLKAEHLRAPMVASGRALGSDGGIMTTRFEAQMPGEA</sequence>
<dbReference type="PANTHER" id="PTHR46179:SF13">
    <property type="entry name" value="C2H2-TYPE DOMAIN-CONTAINING PROTEIN"/>
    <property type="match status" value="1"/>
</dbReference>
<dbReference type="OrthoDB" id="8117402at2759"/>
<feature type="domain" description="C2H2-type" evidence="10">
    <location>
        <begin position="400"/>
        <end position="427"/>
    </location>
</feature>
<dbReference type="InterPro" id="IPR013087">
    <property type="entry name" value="Znf_C2H2_type"/>
</dbReference>
<feature type="domain" description="C2H2-type" evidence="10">
    <location>
        <begin position="83"/>
        <end position="111"/>
    </location>
</feature>
<reference evidence="11" key="1">
    <citation type="journal article" date="2020" name="Stud. Mycol.">
        <title>101 Dothideomycetes genomes: a test case for predicting lifestyles and emergence of pathogens.</title>
        <authorList>
            <person name="Haridas S."/>
            <person name="Albert R."/>
            <person name="Binder M."/>
            <person name="Bloem J."/>
            <person name="Labutti K."/>
            <person name="Salamov A."/>
            <person name="Andreopoulos B."/>
            <person name="Baker S."/>
            <person name="Barry K."/>
            <person name="Bills G."/>
            <person name="Bluhm B."/>
            <person name="Cannon C."/>
            <person name="Castanera R."/>
            <person name="Culley D."/>
            <person name="Daum C."/>
            <person name="Ezra D."/>
            <person name="Gonzalez J."/>
            <person name="Henrissat B."/>
            <person name="Kuo A."/>
            <person name="Liang C."/>
            <person name="Lipzen A."/>
            <person name="Lutzoni F."/>
            <person name="Magnuson J."/>
            <person name="Mondo S."/>
            <person name="Nolan M."/>
            <person name="Ohm R."/>
            <person name="Pangilinan J."/>
            <person name="Park H.-J."/>
            <person name="Ramirez L."/>
            <person name="Alfaro M."/>
            <person name="Sun H."/>
            <person name="Tritt A."/>
            <person name="Yoshinaga Y."/>
            <person name="Zwiers L.-H."/>
            <person name="Turgeon B."/>
            <person name="Goodwin S."/>
            <person name="Spatafora J."/>
            <person name="Crous P."/>
            <person name="Grigoriev I."/>
        </authorList>
    </citation>
    <scope>NUCLEOTIDE SEQUENCE</scope>
    <source>
        <strain evidence="11">CBS 113389</strain>
    </source>
</reference>
<evidence type="ECO:0000256" key="9">
    <source>
        <dbReference type="SAM" id="MobiDB-lite"/>
    </source>
</evidence>
<name>A0A6A6Q2M0_9PEZI</name>
<dbReference type="SMART" id="SM00355">
    <property type="entry name" value="ZnF_C2H2"/>
    <property type="match status" value="5"/>
</dbReference>
<dbReference type="InterPro" id="IPR051061">
    <property type="entry name" value="Zinc_finger_trans_reg"/>
</dbReference>
<keyword evidence="5" id="KW-0805">Transcription regulation</keyword>
<dbReference type="AlphaFoldDB" id="A0A6A6Q2M0"/>
<accession>A0A6A6Q2M0</accession>
<keyword evidence="12" id="KW-1185">Reference proteome</keyword>
<evidence type="ECO:0000256" key="8">
    <source>
        <dbReference type="PROSITE-ProRule" id="PRU00042"/>
    </source>
</evidence>
<dbReference type="EMBL" id="MU001632">
    <property type="protein sequence ID" value="KAF2486239.1"/>
    <property type="molecule type" value="Genomic_DNA"/>
</dbReference>
<dbReference type="Proteomes" id="UP000799767">
    <property type="component" value="Unassembled WGS sequence"/>
</dbReference>
<dbReference type="GeneID" id="54479666"/>
<dbReference type="RefSeq" id="XP_033592808.1">
    <property type="nucleotide sequence ID" value="XM_033738664.1"/>
</dbReference>
<keyword evidence="3 8" id="KW-0863">Zinc-finger</keyword>
<evidence type="ECO:0000256" key="6">
    <source>
        <dbReference type="ARBA" id="ARBA00023163"/>
    </source>
</evidence>
<organism evidence="11 12">
    <name type="scientific">Neohortaea acidophila</name>
    <dbReference type="NCBI Taxonomy" id="245834"/>
    <lineage>
        <taxon>Eukaryota</taxon>
        <taxon>Fungi</taxon>
        <taxon>Dikarya</taxon>
        <taxon>Ascomycota</taxon>
        <taxon>Pezizomycotina</taxon>
        <taxon>Dothideomycetes</taxon>
        <taxon>Dothideomycetidae</taxon>
        <taxon>Mycosphaerellales</taxon>
        <taxon>Teratosphaeriaceae</taxon>
        <taxon>Neohortaea</taxon>
    </lineage>
</organism>
<keyword evidence="6" id="KW-0804">Transcription</keyword>
<evidence type="ECO:0000256" key="5">
    <source>
        <dbReference type="ARBA" id="ARBA00023015"/>
    </source>
</evidence>
<dbReference type="GO" id="GO:0005634">
    <property type="term" value="C:nucleus"/>
    <property type="evidence" value="ECO:0007669"/>
    <property type="project" value="UniProtKB-SubCell"/>
</dbReference>
<keyword evidence="7" id="KW-0539">Nucleus</keyword>
<evidence type="ECO:0000256" key="4">
    <source>
        <dbReference type="ARBA" id="ARBA00022833"/>
    </source>
</evidence>
<keyword evidence="4" id="KW-0862">Zinc</keyword>
<dbReference type="PROSITE" id="PS00028">
    <property type="entry name" value="ZINC_FINGER_C2H2_1"/>
    <property type="match status" value="1"/>
</dbReference>
<evidence type="ECO:0000313" key="11">
    <source>
        <dbReference type="EMBL" id="KAF2486239.1"/>
    </source>
</evidence>
<feature type="region of interest" description="Disordered" evidence="9">
    <location>
        <begin position="228"/>
        <end position="297"/>
    </location>
</feature>
<dbReference type="Gene3D" id="3.30.160.60">
    <property type="entry name" value="Classic Zinc Finger"/>
    <property type="match status" value="2"/>
</dbReference>
<evidence type="ECO:0000256" key="2">
    <source>
        <dbReference type="ARBA" id="ARBA00022723"/>
    </source>
</evidence>
<dbReference type="PANTHER" id="PTHR46179">
    <property type="entry name" value="ZINC FINGER PROTEIN"/>
    <property type="match status" value="1"/>
</dbReference>
<gene>
    <name evidence="11" type="ORF">BDY17DRAFT_73578</name>
</gene>